<protein>
    <recommendedName>
        <fullName evidence="6">Major fimbrial subunit protein N-terminal domain-containing protein</fullName>
    </recommendedName>
</protein>
<evidence type="ECO:0000256" key="1">
    <source>
        <dbReference type="ARBA" id="ARBA00004561"/>
    </source>
</evidence>
<evidence type="ECO:0000256" key="3">
    <source>
        <dbReference type="ARBA" id="ARBA00022729"/>
    </source>
</evidence>
<evidence type="ECO:0000259" key="6">
    <source>
        <dbReference type="Pfam" id="PF06321"/>
    </source>
</evidence>
<comment type="subcellular location">
    <subcellularLocation>
        <location evidence="1">Fimbrium</location>
    </subcellularLocation>
</comment>
<organism evidence="7">
    <name type="scientific">uncultured Dysgonomonas sp</name>
    <dbReference type="NCBI Taxonomy" id="206096"/>
    <lineage>
        <taxon>Bacteria</taxon>
        <taxon>Pseudomonadati</taxon>
        <taxon>Bacteroidota</taxon>
        <taxon>Bacteroidia</taxon>
        <taxon>Bacteroidales</taxon>
        <taxon>Dysgonomonadaceae</taxon>
        <taxon>Dysgonomonas</taxon>
        <taxon>environmental samples</taxon>
    </lineage>
</organism>
<reference evidence="7" key="1">
    <citation type="submission" date="2016-04" db="EMBL/GenBank/DDBJ databases">
        <authorList>
            <person name="Evans L.H."/>
            <person name="Alamgir A."/>
            <person name="Owens N."/>
            <person name="Weber N.D."/>
            <person name="Virtaneva K."/>
            <person name="Barbian K."/>
            <person name="Babar A."/>
            <person name="Rosenke K."/>
        </authorList>
    </citation>
    <scope>NUCLEOTIDE SEQUENCE</scope>
    <source>
        <strain evidence="7">86-1</strain>
    </source>
</reference>
<evidence type="ECO:0000313" key="7">
    <source>
        <dbReference type="EMBL" id="SBW06792.1"/>
    </source>
</evidence>
<dbReference type="GO" id="GO:0009289">
    <property type="term" value="C:pilus"/>
    <property type="evidence" value="ECO:0007669"/>
    <property type="project" value="UniProtKB-SubCell"/>
</dbReference>
<feature type="domain" description="Major fimbrial subunit protein N-terminal" evidence="6">
    <location>
        <begin position="60"/>
        <end position="176"/>
    </location>
</feature>
<evidence type="ECO:0000256" key="5">
    <source>
        <dbReference type="SAM" id="SignalP"/>
    </source>
</evidence>
<gene>
    <name evidence="7" type="ORF">KL86DYS1_31475</name>
</gene>
<proteinExistence type="inferred from homology"/>
<accession>A0A212K571</accession>
<sequence length="435" mass="49285">MIMRLNLLYVALIGMLVSFSACESQIYDNHQGIDNGTDKEPQVYLSITKAQAAGLESFNADDVDYEDRVHDLAMLVFDSSTGVKICEFFDEGIPFTDKEKTFTVQMTPGLRDFYFVANMPMDDLKSITTKSAMDAYMNAFSELDADLYLNAQEAKGFPMSRVYMNQTITEGGNIYSPKPFYPDGEERVKLIRVVAKLEVQIEGTEIGSGVKNIYYKNANREFSLLSPVATVAPVYYEDKPLKKVGNTYIYYMPETLMTAPDWSALTNHKPINYFLIETLDGAFYEIPIITDNRTITDTDYLSFATGQQPDKPDYNIYRNRHYSYIISKLHTIEVIYSLDPWQVKQSSAYMGYGYNVTVDENGKVTISNTVEACTPHAVRLKTITPFKFSDGTDEKDFDSLDTTASVEYLLGTVPTAGQSYLEVWYNDNLVKTFTK</sequence>
<dbReference type="PROSITE" id="PS51257">
    <property type="entry name" value="PROKAR_LIPOPROTEIN"/>
    <property type="match status" value="1"/>
</dbReference>
<dbReference type="EMBL" id="FLUM01000003">
    <property type="protein sequence ID" value="SBW06792.1"/>
    <property type="molecule type" value="Genomic_DNA"/>
</dbReference>
<dbReference type="AlphaFoldDB" id="A0A212K571"/>
<feature type="chain" id="PRO_5012849440" description="Major fimbrial subunit protein N-terminal domain-containing protein" evidence="5">
    <location>
        <begin position="24"/>
        <end position="435"/>
    </location>
</feature>
<dbReference type="InterPro" id="IPR029141">
    <property type="entry name" value="FimA_N"/>
</dbReference>
<comment type="similarity">
    <text evidence="2">Belongs to the bacteroidetes fimbrillin superfamily. FimA/Mfa1 family.</text>
</comment>
<evidence type="ECO:0000256" key="4">
    <source>
        <dbReference type="ARBA" id="ARBA00023263"/>
    </source>
</evidence>
<dbReference type="Pfam" id="PF06321">
    <property type="entry name" value="P_gingi_FimA"/>
    <property type="match status" value="1"/>
</dbReference>
<keyword evidence="4" id="KW-0281">Fimbrium</keyword>
<feature type="signal peptide" evidence="5">
    <location>
        <begin position="1"/>
        <end position="23"/>
    </location>
</feature>
<name>A0A212K571_9BACT</name>
<evidence type="ECO:0000256" key="2">
    <source>
        <dbReference type="ARBA" id="ARBA00006011"/>
    </source>
</evidence>
<keyword evidence="3 5" id="KW-0732">Signal</keyword>